<accession>A0ABN9VX74</accession>
<keyword evidence="3" id="KW-1185">Reference proteome</keyword>
<feature type="compositionally biased region" description="Low complexity" evidence="1">
    <location>
        <begin position="51"/>
        <end position="62"/>
    </location>
</feature>
<organism evidence="2 3">
    <name type="scientific">Prorocentrum cordatum</name>
    <dbReference type="NCBI Taxonomy" id="2364126"/>
    <lineage>
        <taxon>Eukaryota</taxon>
        <taxon>Sar</taxon>
        <taxon>Alveolata</taxon>
        <taxon>Dinophyceae</taxon>
        <taxon>Prorocentrales</taxon>
        <taxon>Prorocentraceae</taxon>
        <taxon>Prorocentrum</taxon>
    </lineage>
</organism>
<dbReference type="Proteomes" id="UP001189429">
    <property type="component" value="Unassembled WGS sequence"/>
</dbReference>
<protein>
    <submittedName>
        <fullName evidence="2">Uncharacterized protein</fullName>
    </submittedName>
</protein>
<proteinExistence type="predicted"/>
<gene>
    <name evidence="2" type="ORF">PCOR1329_LOCUS62067</name>
</gene>
<name>A0ABN9VX74_9DINO</name>
<comment type="caution">
    <text evidence="2">The sequence shown here is derived from an EMBL/GenBank/DDBJ whole genome shotgun (WGS) entry which is preliminary data.</text>
</comment>
<evidence type="ECO:0000256" key="1">
    <source>
        <dbReference type="SAM" id="MobiDB-lite"/>
    </source>
</evidence>
<feature type="compositionally biased region" description="Polar residues" evidence="1">
    <location>
        <begin position="63"/>
        <end position="72"/>
    </location>
</feature>
<dbReference type="EMBL" id="CAUYUJ010017827">
    <property type="protein sequence ID" value="CAK0878237.1"/>
    <property type="molecule type" value="Genomic_DNA"/>
</dbReference>
<evidence type="ECO:0000313" key="2">
    <source>
        <dbReference type="EMBL" id="CAK0878237.1"/>
    </source>
</evidence>
<evidence type="ECO:0000313" key="3">
    <source>
        <dbReference type="Proteomes" id="UP001189429"/>
    </source>
</evidence>
<feature type="region of interest" description="Disordered" evidence="1">
    <location>
        <begin position="47"/>
        <end position="72"/>
    </location>
</feature>
<reference evidence="2" key="1">
    <citation type="submission" date="2023-10" db="EMBL/GenBank/DDBJ databases">
        <authorList>
            <person name="Chen Y."/>
            <person name="Shah S."/>
            <person name="Dougan E. K."/>
            <person name="Thang M."/>
            <person name="Chan C."/>
        </authorList>
    </citation>
    <scope>NUCLEOTIDE SEQUENCE [LARGE SCALE GENOMIC DNA]</scope>
</reference>
<sequence>MPLPGHAPKSGAISAVNAAATFSSVARQAKAAGINRDELREELGRLRNQPGAGAASAVVAASTGQRTSVEAS</sequence>